<dbReference type="InterPro" id="IPR029063">
    <property type="entry name" value="SAM-dependent_MTases_sf"/>
</dbReference>
<dbReference type="EMBL" id="LGRX02002707">
    <property type="protein sequence ID" value="KAK3283592.1"/>
    <property type="molecule type" value="Genomic_DNA"/>
</dbReference>
<name>A0AAE0LFU2_9CHLO</name>
<evidence type="ECO:0000313" key="2">
    <source>
        <dbReference type="Proteomes" id="UP001190700"/>
    </source>
</evidence>
<reference evidence="1 2" key="1">
    <citation type="journal article" date="2015" name="Genome Biol. Evol.">
        <title>Comparative Genomics of a Bacterivorous Green Alga Reveals Evolutionary Causalities and Consequences of Phago-Mixotrophic Mode of Nutrition.</title>
        <authorList>
            <person name="Burns J.A."/>
            <person name="Paasch A."/>
            <person name="Narechania A."/>
            <person name="Kim E."/>
        </authorList>
    </citation>
    <scope>NUCLEOTIDE SEQUENCE [LARGE SCALE GENOMIC DNA]</scope>
    <source>
        <strain evidence="1 2">PLY_AMNH</strain>
    </source>
</reference>
<organism evidence="1 2">
    <name type="scientific">Cymbomonas tetramitiformis</name>
    <dbReference type="NCBI Taxonomy" id="36881"/>
    <lineage>
        <taxon>Eukaryota</taxon>
        <taxon>Viridiplantae</taxon>
        <taxon>Chlorophyta</taxon>
        <taxon>Pyramimonadophyceae</taxon>
        <taxon>Pyramimonadales</taxon>
        <taxon>Pyramimonadaceae</taxon>
        <taxon>Cymbomonas</taxon>
    </lineage>
</organism>
<keyword evidence="2" id="KW-1185">Reference proteome</keyword>
<dbReference type="Gene3D" id="3.40.50.150">
    <property type="entry name" value="Vaccinia Virus protein VP39"/>
    <property type="match status" value="1"/>
</dbReference>
<protein>
    <submittedName>
        <fullName evidence="1">Uncharacterized protein</fullName>
    </submittedName>
</protein>
<sequence length="232" mass="26436">MVKHFQEHFDLSGDWRAHTCAVAFEPNPKHSTRHREIETAYAKKSWRARWLSPAAVTNFDGEVDFYVDATEVWKGGPKTDGFGMGSSLVPKGWRSKGGKIGQVTVNIFNTNKLKDVYRGVDVMKARKITAVDLSRYIKPICTMKRLNVTTVMVKMDIELSEYIVLPKLLLDGRLCCIDVLLIEWHSWRLKGEPSLPEFERVFTSILENNPSCRTKLIELDDETYGTDGVPVE</sequence>
<gene>
    <name evidence="1" type="ORF">CYMTET_8719</name>
</gene>
<evidence type="ECO:0000313" key="1">
    <source>
        <dbReference type="EMBL" id="KAK3283592.1"/>
    </source>
</evidence>
<dbReference type="AlphaFoldDB" id="A0AAE0LFU2"/>
<accession>A0AAE0LFU2</accession>
<proteinExistence type="predicted"/>
<comment type="caution">
    <text evidence="1">The sequence shown here is derived from an EMBL/GenBank/DDBJ whole genome shotgun (WGS) entry which is preliminary data.</text>
</comment>
<dbReference type="Proteomes" id="UP001190700">
    <property type="component" value="Unassembled WGS sequence"/>
</dbReference>